<feature type="transmembrane region" description="Helical" evidence="5">
    <location>
        <begin position="288"/>
        <end position="306"/>
    </location>
</feature>
<evidence type="ECO:0000256" key="2">
    <source>
        <dbReference type="ARBA" id="ARBA00022692"/>
    </source>
</evidence>
<dbReference type="InterPro" id="IPR010096">
    <property type="entry name" value="NADH-Q_OxRdtase_suN/2"/>
</dbReference>
<keyword evidence="3 5" id="KW-1133">Transmembrane helix</keyword>
<evidence type="ECO:0000256" key="3">
    <source>
        <dbReference type="ARBA" id="ARBA00022989"/>
    </source>
</evidence>
<keyword evidence="5" id="KW-0874">Quinone</keyword>
<keyword evidence="4 5" id="KW-0472">Membrane</keyword>
<keyword evidence="5" id="KW-0813">Transport</keyword>
<dbReference type="InterPro" id="IPR001750">
    <property type="entry name" value="ND/Mrp_TM"/>
</dbReference>
<dbReference type="Proteomes" id="UP000245639">
    <property type="component" value="Unassembled WGS sequence"/>
</dbReference>
<comment type="function">
    <text evidence="5">NDH-1 shuttles electrons from NADH, via FMN and iron-sulfur (Fe-S) centers, to quinones in the respiratory chain. The immediate electron acceptor for the enzyme in this species is believed to be a menaquinone. Couples the redox reaction to proton translocation (for every two electrons transferred, four hydrogen ions are translocated across the cytoplasmic membrane), and thus conserves the redox energy in a proton gradient.</text>
</comment>
<gene>
    <name evidence="5" type="primary">nuoN</name>
    <name evidence="8" type="ORF">C8D89_113125</name>
</gene>
<feature type="transmembrane region" description="Helical" evidence="5">
    <location>
        <begin position="6"/>
        <end position="25"/>
    </location>
</feature>
<evidence type="ECO:0000313" key="8">
    <source>
        <dbReference type="EMBL" id="PVZ06387.1"/>
    </source>
</evidence>
<feature type="transmembrane region" description="Helical" evidence="5">
    <location>
        <begin position="124"/>
        <end position="142"/>
    </location>
</feature>
<name>A0A2U1F2I2_9PSEU</name>
<evidence type="ECO:0000256" key="1">
    <source>
        <dbReference type="ARBA" id="ARBA00004127"/>
    </source>
</evidence>
<feature type="transmembrane region" description="Helical" evidence="5">
    <location>
        <begin position="190"/>
        <end position="214"/>
    </location>
</feature>
<feature type="transmembrane region" description="Helical" evidence="5">
    <location>
        <begin position="260"/>
        <end position="281"/>
    </location>
</feature>
<feature type="transmembrane region" description="Helical" evidence="5">
    <location>
        <begin position="226"/>
        <end position="248"/>
    </location>
</feature>
<dbReference type="AlphaFoldDB" id="A0A2U1F2I2"/>
<dbReference type="GO" id="GO:0012505">
    <property type="term" value="C:endomembrane system"/>
    <property type="evidence" value="ECO:0007669"/>
    <property type="project" value="UniProtKB-SubCell"/>
</dbReference>
<keyword evidence="9" id="KW-1185">Reference proteome</keyword>
<feature type="transmembrane region" description="Helical" evidence="5">
    <location>
        <begin position="391"/>
        <end position="411"/>
    </location>
</feature>
<dbReference type="PANTHER" id="PTHR22773">
    <property type="entry name" value="NADH DEHYDROGENASE"/>
    <property type="match status" value="1"/>
</dbReference>
<evidence type="ECO:0000256" key="5">
    <source>
        <dbReference type="HAMAP-Rule" id="MF_00445"/>
    </source>
</evidence>
<sequence>MVLALLPEICLLAGAVLALISGSFLPRRRQWVSRLIAVAALLATAVTAAVALPGPPTTVFDGSYAVDGATGIARLVLALSALLVIGLGVDELAGGKQESETYAMLLLSTTGAVLLAGADDLLVLAVAFLLTSIPLYGLVGLARTPAAAEATMKTYLLGALSGITLLLGVTVLFGVAATTTYAGLAERLPAAPVAAVALGVVAVAAGLLFEAGAVPLHAWVPDAAQGAATTAAAFLTTVPKLGALVALYRFVEVLPGEVAWPLLVAVLAVVTMTVGNLAAFAQDDPRRLLGWSTVSQVGYLLVPVAVAGRSDLALPSLLLYLAAYAVTNLGAFAVVAAVPGVRELAGYAGLAAARPWLGGALLVSLLGLLGTPPTAVFVGKLTVAAAAWDGGSAWLALAVLANTLLSLFYYLRWIGPTFRRRSAATDDGAATAPPRPWAAGAAVAAGAAGLALGLGAGVAWTLLDVTLIR</sequence>
<protein>
    <recommendedName>
        <fullName evidence="5">NADH-quinone oxidoreductase subunit N</fullName>
        <ecNumber evidence="5">7.1.1.-</ecNumber>
    </recommendedName>
    <alternativeName>
        <fullName evidence="5">NADH dehydrogenase I subunit N</fullName>
    </alternativeName>
    <alternativeName>
        <fullName evidence="5">NDH-1 subunit N</fullName>
    </alternativeName>
</protein>
<reference evidence="8 9" key="1">
    <citation type="submission" date="2018-04" db="EMBL/GenBank/DDBJ databases">
        <title>Genomic Encyclopedia of Type Strains, Phase IV (KMG-IV): sequencing the most valuable type-strain genomes for metagenomic binning, comparative biology and taxonomic classification.</title>
        <authorList>
            <person name="Goeker M."/>
        </authorList>
    </citation>
    <scope>NUCLEOTIDE SEQUENCE [LARGE SCALE GENOMIC DNA]</scope>
    <source>
        <strain evidence="8 9">DSM 45771</strain>
    </source>
</reference>
<feature type="domain" description="NADH:quinone oxidoreductase/Mrp antiporter transmembrane" evidence="7">
    <location>
        <begin position="118"/>
        <end position="405"/>
    </location>
</feature>
<feature type="transmembrane region" description="Helical" evidence="5">
    <location>
        <begin position="154"/>
        <end position="178"/>
    </location>
</feature>
<dbReference type="GO" id="GO:0042773">
    <property type="term" value="P:ATP synthesis coupled electron transport"/>
    <property type="evidence" value="ECO:0007669"/>
    <property type="project" value="InterPro"/>
</dbReference>
<accession>A0A2U1F2I2</accession>
<comment type="catalytic activity">
    <reaction evidence="5">
        <text>a quinone + NADH + 5 H(+)(in) = a quinol + NAD(+) + 4 H(+)(out)</text>
        <dbReference type="Rhea" id="RHEA:57888"/>
        <dbReference type="ChEBI" id="CHEBI:15378"/>
        <dbReference type="ChEBI" id="CHEBI:24646"/>
        <dbReference type="ChEBI" id="CHEBI:57540"/>
        <dbReference type="ChEBI" id="CHEBI:57945"/>
        <dbReference type="ChEBI" id="CHEBI:132124"/>
    </reaction>
</comment>
<comment type="caution">
    <text evidence="8">The sequence shown here is derived from an EMBL/GenBank/DDBJ whole genome shotgun (WGS) entry which is preliminary data.</text>
</comment>
<dbReference type="GO" id="GO:0008137">
    <property type="term" value="F:NADH dehydrogenase (ubiquinone) activity"/>
    <property type="evidence" value="ECO:0007669"/>
    <property type="project" value="InterPro"/>
</dbReference>
<organism evidence="8 9">
    <name type="scientific">Actinomycetospora cinnamomea</name>
    <dbReference type="NCBI Taxonomy" id="663609"/>
    <lineage>
        <taxon>Bacteria</taxon>
        <taxon>Bacillati</taxon>
        <taxon>Actinomycetota</taxon>
        <taxon>Actinomycetes</taxon>
        <taxon>Pseudonocardiales</taxon>
        <taxon>Pseudonocardiaceae</taxon>
        <taxon>Actinomycetospora</taxon>
    </lineage>
</organism>
<dbReference type="EMBL" id="QEKW01000013">
    <property type="protein sequence ID" value="PVZ06387.1"/>
    <property type="molecule type" value="Genomic_DNA"/>
</dbReference>
<dbReference type="GO" id="GO:0050136">
    <property type="term" value="F:NADH dehydrogenase (quinone) (non-electrogenic) activity"/>
    <property type="evidence" value="ECO:0007669"/>
    <property type="project" value="UniProtKB-UniRule"/>
</dbReference>
<evidence type="ECO:0000313" key="9">
    <source>
        <dbReference type="Proteomes" id="UP000245639"/>
    </source>
</evidence>
<keyword evidence="2 5" id="KW-0812">Transmembrane</keyword>
<dbReference type="HAMAP" id="MF_00445">
    <property type="entry name" value="NDH1_NuoN_1"/>
    <property type="match status" value="1"/>
</dbReference>
<feature type="transmembrane region" description="Helical" evidence="5">
    <location>
        <begin position="318"/>
        <end position="341"/>
    </location>
</feature>
<dbReference type="GO" id="GO:0048038">
    <property type="term" value="F:quinone binding"/>
    <property type="evidence" value="ECO:0007669"/>
    <property type="project" value="UniProtKB-KW"/>
</dbReference>
<feature type="transmembrane region" description="Helical" evidence="5">
    <location>
        <begin position="72"/>
        <end position="89"/>
    </location>
</feature>
<dbReference type="EC" id="7.1.1.-" evidence="5"/>
<comment type="subcellular location">
    <subcellularLocation>
        <location evidence="5">Cell membrane</location>
        <topology evidence="5">Multi-pass membrane protein</topology>
    </subcellularLocation>
    <subcellularLocation>
        <location evidence="1">Endomembrane system</location>
        <topology evidence="1">Multi-pass membrane protein</topology>
    </subcellularLocation>
    <subcellularLocation>
        <location evidence="6">Membrane</location>
        <topology evidence="6">Multi-pass membrane protein</topology>
    </subcellularLocation>
</comment>
<feature type="transmembrane region" description="Helical" evidence="5">
    <location>
        <begin position="437"/>
        <end position="463"/>
    </location>
</feature>
<comment type="similarity">
    <text evidence="5">Belongs to the complex I subunit 2 family.</text>
</comment>
<dbReference type="GO" id="GO:0005886">
    <property type="term" value="C:plasma membrane"/>
    <property type="evidence" value="ECO:0007669"/>
    <property type="project" value="UniProtKB-SubCell"/>
</dbReference>
<evidence type="ECO:0000256" key="4">
    <source>
        <dbReference type="ARBA" id="ARBA00023136"/>
    </source>
</evidence>
<evidence type="ECO:0000256" key="6">
    <source>
        <dbReference type="RuleBase" id="RU000320"/>
    </source>
</evidence>
<feature type="transmembrane region" description="Helical" evidence="5">
    <location>
        <begin position="32"/>
        <end position="52"/>
    </location>
</feature>
<keyword evidence="5" id="KW-1278">Translocase</keyword>
<dbReference type="Pfam" id="PF00361">
    <property type="entry name" value="Proton_antipo_M"/>
    <property type="match status" value="1"/>
</dbReference>
<evidence type="ECO:0000259" key="7">
    <source>
        <dbReference type="Pfam" id="PF00361"/>
    </source>
</evidence>
<feature type="transmembrane region" description="Helical" evidence="5">
    <location>
        <begin position="101"/>
        <end position="118"/>
    </location>
</feature>
<comment type="subunit">
    <text evidence="5">NDH-1 is composed of 14 different subunits. Subunits NuoA, H, J, K, L, M, N constitute the membrane sector of the complex.</text>
</comment>
<keyword evidence="5" id="KW-0520">NAD</keyword>
<proteinExistence type="inferred from homology"/>
<feature type="transmembrane region" description="Helical" evidence="5">
    <location>
        <begin position="353"/>
        <end position="371"/>
    </location>
</feature>
<keyword evidence="5" id="KW-1003">Cell membrane</keyword>